<gene>
    <name evidence="1" type="ORF">EV182_003854</name>
</gene>
<dbReference type="Proteomes" id="UP001145114">
    <property type="component" value="Unassembled WGS sequence"/>
</dbReference>
<evidence type="ECO:0000313" key="1">
    <source>
        <dbReference type="EMBL" id="KAJ1678537.1"/>
    </source>
</evidence>
<dbReference type="EMBL" id="JAMZIH010001074">
    <property type="protein sequence ID" value="KAJ1678537.1"/>
    <property type="molecule type" value="Genomic_DNA"/>
</dbReference>
<protein>
    <submittedName>
        <fullName evidence="1">Uncharacterized protein</fullName>
    </submittedName>
</protein>
<keyword evidence="2" id="KW-1185">Reference proteome</keyword>
<evidence type="ECO:0000313" key="2">
    <source>
        <dbReference type="Proteomes" id="UP001145114"/>
    </source>
</evidence>
<sequence length="394" mass="44258">MQLGRTIQFVLSKARFLGSESEFTTLHRLIKPGDVVRAQGFVGKTNSGELSLFLTSLKLLAPCLHDLPFKSGLRGSEKRFRNRHVDFLVNDTPARVLLVRSKVLHFIRNYLNARNFIEVETPILSTEVGGANAQPFVTRSTAMGDLDLYLRIAPELFLKVATQQHYRISLPFLSRHADQKLVIGGVERVYEIGKQFRNEGVDADHNPEFTTCEFYQAYTNLEGLMSTTEEMMQDAAEKLLNICNASGAPPVQEPINVPRILDHLISTFIEPECVQPTFLVNHPAIMCPLAKTIDPEGQISGRFELFVNTKEIVNAYEELNDPDEQRRRFMVQLKDRLSGDAEVPVPDDEFCDALEFGLPPTGGWGMGIDRVVALLAGVKHLRETIAFPIMRPHA</sequence>
<reference evidence="1" key="1">
    <citation type="submission" date="2022-06" db="EMBL/GenBank/DDBJ databases">
        <title>Phylogenomic reconstructions and comparative analyses of Kickxellomycotina fungi.</title>
        <authorList>
            <person name="Reynolds N.K."/>
            <person name="Stajich J.E."/>
            <person name="Barry K."/>
            <person name="Grigoriev I.V."/>
            <person name="Crous P."/>
            <person name="Smith M.E."/>
        </authorList>
    </citation>
    <scope>NUCLEOTIDE SEQUENCE</scope>
    <source>
        <strain evidence="1">RSA 2271</strain>
    </source>
</reference>
<accession>A0ACC1HTG8</accession>
<comment type="caution">
    <text evidence="1">The sequence shown here is derived from an EMBL/GenBank/DDBJ whole genome shotgun (WGS) entry which is preliminary data.</text>
</comment>
<name>A0ACC1HTG8_9FUNG</name>
<proteinExistence type="predicted"/>
<organism evidence="1 2">
    <name type="scientific">Spiromyces aspiralis</name>
    <dbReference type="NCBI Taxonomy" id="68401"/>
    <lineage>
        <taxon>Eukaryota</taxon>
        <taxon>Fungi</taxon>
        <taxon>Fungi incertae sedis</taxon>
        <taxon>Zoopagomycota</taxon>
        <taxon>Kickxellomycotina</taxon>
        <taxon>Kickxellomycetes</taxon>
        <taxon>Kickxellales</taxon>
        <taxon>Kickxellaceae</taxon>
        <taxon>Spiromyces</taxon>
    </lineage>
</organism>